<keyword evidence="8 9" id="KW-0694">RNA-binding</keyword>
<dbReference type="SUPFAM" id="SSF54211">
    <property type="entry name" value="Ribosomal protein S5 domain 2-like"/>
    <property type="match status" value="2"/>
</dbReference>
<dbReference type="Pfam" id="PF01138">
    <property type="entry name" value="RNase_PH"/>
    <property type="match status" value="2"/>
</dbReference>
<evidence type="ECO:0000256" key="4">
    <source>
        <dbReference type="ARBA" id="ARBA00022679"/>
    </source>
</evidence>
<evidence type="ECO:0000256" key="8">
    <source>
        <dbReference type="ARBA" id="ARBA00022884"/>
    </source>
</evidence>
<dbReference type="GO" id="GO:0006396">
    <property type="term" value="P:RNA processing"/>
    <property type="evidence" value="ECO:0007669"/>
    <property type="project" value="InterPro"/>
</dbReference>
<keyword evidence="10" id="KW-0175">Coiled coil</keyword>
<dbReference type="FunFam" id="2.40.50.140:FF:000023">
    <property type="entry name" value="Polyribonucleotide nucleotidyltransferase"/>
    <property type="match status" value="1"/>
</dbReference>
<dbReference type="FunFam" id="3.30.1370.10:FF:000001">
    <property type="entry name" value="Polyribonucleotide nucleotidyltransferase"/>
    <property type="match status" value="1"/>
</dbReference>
<keyword evidence="5 9" id="KW-0548">Nucleotidyltransferase</keyword>
<evidence type="ECO:0000256" key="10">
    <source>
        <dbReference type="SAM" id="Coils"/>
    </source>
</evidence>
<dbReference type="Proteomes" id="UP000233414">
    <property type="component" value="Unassembled WGS sequence"/>
</dbReference>
<evidence type="ECO:0000256" key="7">
    <source>
        <dbReference type="ARBA" id="ARBA00022842"/>
    </source>
</evidence>
<dbReference type="InterPro" id="IPR012162">
    <property type="entry name" value="PNPase"/>
</dbReference>
<dbReference type="Pfam" id="PF00013">
    <property type="entry name" value="KH_1"/>
    <property type="match status" value="1"/>
</dbReference>
<keyword evidence="6 9" id="KW-0479">Metal-binding</keyword>
<comment type="function">
    <text evidence="9">Involved in mRNA degradation. Catalyzes the phosphorolysis of single-stranded polyribonucleotides processively in the 3'- to 5'-direction.</text>
</comment>
<dbReference type="PROSITE" id="PS50084">
    <property type="entry name" value="KH_TYPE_1"/>
    <property type="match status" value="1"/>
</dbReference>
<evidence type="ECO:0000256" key="5">
    <source>
        <dbReference type="ARBA" id="ARBA00022695"/>
    </source>
</evidence>
<dbReference type="SUPFAM" id="SSF55666">
    <property type="entry name" value="Ribonuclease PH domain 2-like"/>
    <property type="match status" value="2"/>
</dbReference>
<dbReference type="GO" id="GO:0004654">
    <property type="term" value="F:polyribonucleotide nucleotidyltransferase activity"/>
    <property type="evidence" value="ECO:0007669"/>
    <property type="project" value="UniProtKB-UniRule"/>
</dbReference>
<dbReference type="Gene3D" id="3.30.1370.10">
    <property type="entry name" value="K Homology domain, type 1"/>
    <property type="match status" value="1"/>
</dbReference>
<feature type="coiled-coil region" evidence="10">
    <location>
        <begin position="237"/>
        <end position="295"/>
    </location>
</feature>
<evidence type="ECO:0000256" key="1">
    <source>
        <dbReference type="ARBA" id="ARBA00004496"/>
    </source>
</evidence>
<dbReference type="FunFam" id="3.30.230.70:FF:000001">
    <property type="entry name" value="Polyribonucleotide nucleotidyltransferase"/>
    <property type="match status" value="1"/>
</dbReference>
<keyword evidence="4 9" id="KW-0808">Transferase</keyword>
<comment type="caution">
    <text evidence="12">The sequence shown here is derived from an EMBL/GenBank/DDBJ whole genome shotgun (WGS) entry which is preliminary data.</text>
</comment>
<dbReference type="InterPro" id="IPR027408">
    <property type="entry name" value="PNPase/RNase_PH_dom_sf"/>
</dbReference>
<keyword evidence="3 9" id="KW-0963">Cytoplasm</keyword>
<reference evidence="12 13" key="1">
    <citation type="journal article" date="2017" name="ISME J.">
        <title>Potential for microbial H2 and metal transformations associated with novel bacteria and archaea in deep terrestrial subsurface sediments.</title>
        <authorList>
            <person name="Hernsdorf A.W."/>
            <person name="Amano Y."/>
            <person name="Miyakawa K."/>
            <person name="Ise K."/>
            <person name="Suzuki Y."/>
            <person name="Anantharaman K."/>
            <person name="Probst A."/>
            <person name="Burstein D."/>
            <person name="Thomas B.C."/>
            <person name="Banfield J.F."/>
        </authorList>
    </citation>
    <scope>NUCLEOTIDE SEQUENCE [LARGE SCALE GENOMIC DNA]</scope>
    <source>
        <strain evidence="12">HGW-Kuenenbacteria-1</strain>
    </source>
</reference>
<dbReference type="GO" id="GO:0005829">
    <property type="term" value="C:cytosol"/>
    <property type="evidence" value="ECO:0007669"/>
    <property type="project" value="TreeGrafter"/>
</dbReference>
<evidence type="ECO:0000259" key="11">
    <source>
        <dbReference type="PROSITE" id="PS50126"/>
    </source>
</evidence>
<comment type="catalytic activity">
    <reaction evidence="9">
        <text>RNA(n+1) + phosphate = RNA(n) + a ribonucleoside 5'-diphosphate</text>
        <dbReference type="Rhea" id="RHEA:22096"/>
        <dbReference type="Rhea" id="RHEA-COMP:14527"/>
        <dbReference type="Rhea" id="RHEA-COMP:17342"/>
        <dbReference type="ChEBI" id="CHEBI:43474"/>
        <dbReference type="ChEBI" id="CHEBI:57930"/>
        <dbReference type="ChEBI" id="CHEBI:140395"/>
        <dbReference type="EC" id="2.7.7.8"/>
    </reaction>
</comment>
<dbReference type="InterPro" id="IPR004087">
    <property type="entry name" value="KH_dom"/>
</dbReference>
<dbReference type="PROSITE" id="PS50126">
    <property type="entry name" value="S1"/>
    <property type="match status" value="1"/>
</dbReference>
<dbReference type="GO" id="GO:0000175">
    <property type="term" value="F:3'-5'-RNA exonuclease activity"/>
    <property type="evidence" value="ECO:0007669"/>
    <property type="project" value="TreeGrafter"/>
</dbReference>
<dbReference type="SMART" id="SM00322">
    <property type="entry name" value="KH"/>
    <property type="match status" value="1"/>
</dbReference>
<dbReference type="Pfam" id="PF00575">
    <property type="entry name" value="S1"/>
    <property type="match status" value="1"/>
</dbReference>
<dbReference type="Gene3D" id="2.40.50.140">
    <property type="entry name" value="Nucleic acid-binding proteins"/>
    <property type="match status" value="1"/>
</dbReference>
<organism evidence="12 13">
    <name type="scientific">Candidatus Kuenenbacteria bacterium HGW-Kuenenbacteria-1</name>
    <dbReference type="NCBI Taxonomy" id="2013812"/>
    <lineage>
        <taxon>Bacteria</taxon>
        <taxon>Candidatus Kueneniibacteriota</taxon>
    </lineage>
</organism>
<dbReference type="SUPFAM" id="SSF54791">
    <property type="entry name" value="Eukaryotic type KH-domain (KH-domain type I)"/>
    <property type="match status" value="1"/>
</dbReference>
<dbReference type="PANTHER" id="PTHR11252:SF0">
    <property type="entry name" value="POLYRIBONUCLEOTIDE NUCLEOTIDYLTRANSFERASE 1, MITOCHONDRIAL"/>
    <property type="match status" value="1"/>
</dbReference>
<gene>
    <name evidence="9" type="primary">pnp</name>
    <name evidence="12" type="ORF">CVV26_01785</name>
</gene>
<dbReference type="InterPro" id="IPR001247">
    <property type="entry name" value="ExoRNase_PH_dom1"/>
</dbReference>
<dbReference type="Gene3D" id="3.30.230.70">
    <property type="entry name" value="GHMP Kinase, N-terminal domain"/>
    <property type="match status" value="2"/>
</dbReference>
<dbReference type="InterPro" id="IPR020568">
    <property type="entry name" value="Ribosomal_Su5_D2-typ_SF"/>
</dbReference>
<dbReference type="GO" id="GO:0006402">
    <property type="term" value="P:mRNA catabolic process"/>
    <property type="evidence" value="ECO:0007669"/>
    <property type="project" value="UniProtKB-UniRule"/>
</dbReference>
<dbReference type="InterPro" id="IPR036345">
    <property type="entry name" value="ExoRNase_PH_dom2_sf"/>
</dbReference>
<dbReference type="Pfam" id="PF03726">
    <property type="entry name" value="PNPase"/>
    <property type="match status" value="1"/>
</dbReference>
<dbReference type="SMART" id="SM00316">
    <property type="entry name" value="S1"/>
    <property type="match status" value="1"/>
</dbReference>
<evidence type="ECO:0000256" key="2">
    <source>
        <dbReference type="ARBA" id="ARBA00007404"/>
    </source>
</evidence>
<name>A0A2N1UNH4_9BACT</name>
<dbReference type="PIRSF" id="PIRSF005499">
    <property type="entry name" value="PNPase"/>
    <property type="match status" value="1"/>
</dbReference>
<evidence type="ECO:0000256" key="3">
    <source>
        <dbReference type="ARBA" id="ARBA00022490"/>
    </source>
</evidence>
<feature type="domain" description="S1 motif" evidence="11">
    <location>
        <begin position="643"/>
        <end position="711"/>
    </location>
</feature>
<dbReference type="Pfam" id="PF03725">
    <property type="entry name" value="RNase_PH_C"/>
    <property type="match status" value="1"/>
</dbReference>
<proteinExistence type="inferred from homology"/>
<dbReference type="EMBL" id="PGYQ01000006">
    <property type="protein sequence ID" value="PKL72379.1"/>
    <property type="molecule type" value="Genomic_DNA"/>
</dbReference>
<dbReference type="CDD" id="cd11364">
    <property type="entry name" value="RNase_PH_PNPase_2"/>
    <property type="match status" value="1"/>
</dbReference>
<dbReference type="InterPro" id="IPR004088">
    <property type="entry name" value="KH_dom_type_1"/>
</dbReference>
<dbReference type="GO" id="GO:0000287">
    <property type="term" value="F:magnesium ion binding"/>
    <property type="evidence" value="ECO:0007669"/>
    <property type="project" value="UniProtKB-UniRule"/>
</dbReference>
<comment type="cofactor">
    <cofactor evidence="9">
        <name>Mg(2+)</name>
        <dbReference type="ChEBI" id="CHEBI:18420"/>
    </cofactor>
</comment>
<dbReference type="HAMAP" id="MF_01595">
    <property type="entry name" value="PNPase"/>
    <property type="match status" value="1"/>
</dbReference>
<evidence type="ECO:0000313" key="12">
    <source>
        <dbReference type="EMBL" id="PKL72379.1"/>
    </source>
</evidence>
<sequence length="718" mass="79411">MFEEKKSDGVSQFELEIDDRKLIIKIGEFANQANGSCTIQCGGTVVLATAVLGKIREGIDFFPLSVEYEEKFYAAGKIKGSRFIKREGRATDDAITSARLIDRSIRPLFDDQIKNDVQIIATILSFDQVNDPDVLSIIATSVALSISNIPWSGPVAGVRVGMIDDKFIINPSYEDRKKSELDLVIAAKNGRVTMIEGGAKEIKEEKAIEAIQFSQQYISKIDSLIQEIQEKIGKPKNVEILKEAEEKKIEKQELQQKAQTFLNKEIENALFAQSIDTKESRKEAIALLRKKLEKELETQEVGKEKISKIIEMMKKMIETEISKRILEKNQRVDGRSLIDIRPLEARVGILPNTHGSGLFRRGQTEVLSIITLGAPGEEQFIDTMEERGTKNFMHHYNFPPFSVGETGPLRGPSRRDIGHGSLAEKALLPMIPTKEEFPYTIRIVSEVLGSNGSSSMGSVCGSSLALMDAGIPIKKAVAGIAMGLASEEKDGEIQNYKIITDLQDLEDGKGGMDFKIAGTKDGITAIQMDTKTHGLTQEIIEKTFQQSFEARLKILETMNNSIASSRSELSSFAPCVVSLKINPDKIRDVIGSGGKVINEIIKETGATIDIEDDGTIFVASPNKESIEKAVKWIETLTHEVEVGEVFQGKVTRILAFGAFVEILPKQEGLVHISELASYRVARVEDIVNVGDAIKVEVIGIDEQGRINLSHKRMMENNL</sequence>
<comment type="similarity">
    <text evidence="2 9">Belongs to the polyribonucleotide nucleotidyltransferase family.</text>
</comment>
<dbReference type="GO" id="GO:0003723">
    <property type="term" value="F:RNA binding"/>
    <property type="evidence" value="ECO:0007669"/>
    <property type="project" value="UniProtKB-UniRule"/>
</dbReference>
<evidence type="ECO:0000313" key="13">
    <source>
        <dbReference type="Proteomes" id="UP000233414"/>
    </source>
</evidence>
<dbReference type="InterPro" id="IPR015848">
    <property type="entry name" value="PNPase_PH_RNA-bd_bac/org-type"/>
</dbReference>
<dbReference type="InterPro" id="IPR015847">
    <property type="entry name" value="ExoRNase_PH_dom2"/>
</dbReference>
<accession>A0A2N1UNH4</accession>
<dbReference type="EC" id="2.7.7.8" evidence="9"/>
<feature type="binding site" evidence="9">
    <location>
        <position position="507"/>
    </location>
    <ligand>
        <name>Mg(2+)</name>
        <dbReference type="ChEBI" id="CHEBI:18420"/>
    </ligand>
</feature>
<feature type="binding site" evidence="9">
    <location>
        <position position="513"/>
    </location>
    <ligand>
        <name>Mg(2+)</name>
        <dbReference type="ChEBI" id="CHEBI:18420"/>
    </ligand>
</feature>
<dbReference type="CDD" id="cd11363">
    <property type="entry name" value="RNase_PH_PNPase_1"/>
    <property type="match status" value="1"/>
</dbReference>
<dbReference type="NCBIfam" id="NF008805">
    <property type="entry name" value="PRK11824.1"/>
    <property type="match status" value="1"/>
</dbReference>
<dbReference type="InterPro" id="IPR003029">
    <property type="entry name" value="S1_domain"/>
</dbReference>
<dbReference type="CDD" id="cd02393">
    <property type="entry name" value="KH-I_PNPase"/>
    <property type="match status" value="1"/>
</dbReference>
<dbReference type="AlphaFoldDB" id="A0A2N1UNH4"/>
<keyword evidence="7 9" id="KW-0460">Magnesium</keyword>
<dbReference type="CDD" id="cd04472">
    <property type="entry name" value="S1_PNPase"/>
    <property type="match status" value="1"/>
</dbReference>
<evidence type="ECO:0000256" key="6">
    <source>
        <dbReference type="ARBA" id="ARBA00022723"/>
    </source>
</evidence>
<dbReference type="InterPro" id="IPR012340">
    <property type="entry name" value="NA-bd_OB-fold"/>
</dbReference>
<protein>
    <recommendedName>
        <fullName evidence="9">Polyribonucleotide nucleotidyltransferase</fullName>
        <ecNumber evidence="9">2.7.7.8</ecNumber>
    </recommendedName>
    <alternativeName>
        <fullName evidence="9">Polynucleotide phosphorylase</fullName>
        <shortName evidence="9">PNPase</shortName>
    </alternativeName>
</protein>
<dbReference type="NCBIfam" id="TIGR03591">
    <property type="entry name" value="polynuc_phos"/>
    <property type="match status" value="1"/>
</dbReference>
<dbReference type="SUPFAM" id="SSF50249">
    <property type="entry name" value="Nucleic acid-binding proteins"/>
    <property type="match status" value="1"/>
</dbReference>
<dbReference type="PANTHER" id="PTHR11252">
    <property type="entry name" value="POLYRIBONUCLEOTIDE NUCLEOTIDYLTRANSFERASE"/>
    <property type="match status" value="1"/>
</dbReference>
<evidence type="ECO:0000256" key="9">
    <source>
        <dbReference type="HAMAP-Rule" id="MF_01595"/>
    </source>
</evidence>
<comment type="subcellular location">
    <subcellularLocation>
        <location evidence="1 9">Cytoplasm</location>
    </subcellularLocation>
</comment>
<dbReference type="InterPro" id="IPR036612">
    <property type="entry name" value="KH_dom_type_1_sf"/>
</dbReference>